<proteinExistence type="predicted"/>
<accession>A0A0F9HJ04</accession>
<reference evidence="1" key="1">
    <citation type="journal article" date="2015" name="Nature">
        <title>Complex archaea that bridge the gap between prokaryotes and eukaryotes.</title>
        <authorList>
            <person name="Spang A."/>
            <person name="Saw J.H."/>
            <person name="Jorgensen S.L."/>
            <person name="Zaremba-Niedzwiedzka K."/>
            <person name="Martijn J."/>
            <person name="Lind A.E."/>
            <person name="van Eijk R."/>
            <person name="Schleper C."/>
            <person name="Guy L."/>
            <person name="Ettema T.J."/>
        </authorList>
    </citation>
    <scope>NUCLEOTIDE SEQUENCE</scope>
</reference>
<gene>
    <name evidence="1" type="ORF">LCGC14_2058050</name>
</gene>
<feature type="non-terminal residue" evidence="1">
    <location>
        <position position="73"/>
    </location>
</feature>
<sequence>MSIGGLARIVQTEPLTQWPQGVERTEHQRRSPFSAAWSTTVEELARELRALGASSVVLQMAFEPGQQRLDGLP</sequence>
<dbReference type="EMBL" id="LAZR01024439">
    <property type="protein sequence ID" value="KKL75127.1"/>
    <property type="molecule type" value="Genomic_DNA"/>
</dbReference>
<protein>
    <submittedName>
        <fullName evidence="1">Uncharacterized protein</fullName>
    </submittedName>
</protein>
<name>A0A0F9HJ04_9ZZZZ</name>
<organism evidence="1">
    <name type="scientific">marine sediment metagenome</name>
    <dbReference type="NCBI Taxonomy" id="412755"/>
    <lineage>
        <taxon>unclassified sequences</taxon>
        <taxon>metagenomes</taxon>
        <taxon>ecological metagenomes</taxon>
    </lineage>
</organism>
<dbReference type="AlphaFoldDB" id="A0A0F9HJ04"/>
<evidence type="ECO:0000313" key="1">
    <source>
        <dbReference type="EMBL" id="KKL75127.1"/>
    </source>
</evidence>
<comment type="caution">
    <text evidence="1">The sequence shown here is derived from an EMBL/GenBank/DDBJ whole genome shotgun (WGS) entry which is preliminary data.</text>
</comment>